<dbReference type="Proteomes" id="UP000504636">
    <property type="component" value="Unplaced"/>
</dbReference>
<reference evidence="4" key="2">
    <citation type="submission" date="2020-04" db="EMBL/GenBank/DDBJ databases">
        <authorList>
            <consortium name="NCBI Genome Project"/>
        </authorList>
    </citation>
    <scope>NUCLEOTIDE SEQUENCE</scope>
    <source>
        <strain evidence="4">CBS 304.34</strain>
    </source>
</reference>
<reference evidence="4" key="3">
    <citation type="submission" date="2025-04" db="UniProtKB">
        <authorList>
            <consortium name="RefSeq"/>
        </authorList>
    </citation>
    <scope>IDENTIFICATION</scope>
    <source>
        <strain evidence="4">CBS 304.34</strain>
    </source>
</reference>
<dbReference type="OrthoDB" id="10589020at2759"/>
<dbReference type="EMBL" id="MU003705">
    <property type="protein sequence ID" value="KAF2807390.1"/>
    <property type="molecule type" value="Genomic_DNA"/>
</dbReference>
<sequence length="508" mass="55442">MPRPSSRILHALPRHASTSTSTSTSTARSLNPPAIPSSSATPFDIPSPSNAPIYASSSSSSDTPLDPTIPPPLLHTLQTLLSPLTPLASLRHALLHPPTRPHHQKLPPDSRWRRAHRPLERAQDRAVHACIRRAAATASAPQLSFLYPNPAAAADEGARIGSLAIGLALQRQLHECASAEALLGIVTRALAEPVARAALLGRLDALGGAVERIVAARGERAAAAGCLRVLNALLARVRAAGEKDAERGVLGLAAGVAAKVGAPRALGAYLCALREGRWGIEREVFERVCRGVRPWLGADGEEGRGEMMRRVVFGGIGGDDGRECHLETFCEREDEACHWAWAELLAITKSVDKLVEEWEWRRAWLLETQKGPERHQTYQCDRGFIGLMEVISSNTAWDMFHKSKLSLSDLPLHLRSRLVKNPPPGTAWTKEMEEASLEMLQGELEKVESRLGVQWMHGEAGEEGMHRRAVDEEGVGTADYVSIWDWAAEMSWGEELGKELEKAREQEA</sequence>
<dbReference type="AlphaFoldDB" id="A0A6A6YF77"/>
<evidence type="ECO:0000313" key="2">
    <source>
        <dbReference type="EMBL" id="KAF2807390.1"/>
    </source>
</evidence>
<feature type="region of interest" description="Disordered" evidence="1">
    <location>
        <begin position="1"/>
        <end position="71"/>
    </location>
</feature>
<keyword evidence="3" id="KW-1185">Reference proteome</keyword>
<dbReference type="RefSeq" id="XP_033574354.1">
    <property type="nucleotide sequence ID" value="XM_033723731.1"/>
</dbReference>
<dbReference type="GeneID" id="54464624"/>
<organism evidence="2">
    <name type="scientific">Mytilinidion resinicola</name>
    <dbReference type="NCBI Taxonomy" id="574789"/>
    <lineage>
        <taxon>Eukaryota</taxon>
        <taxon>Fungi</taxon>
        <taxon>Dikarya</taxon>
        <taxon>Ascomycota</taxon>
        <taxon>Pezizomycotina</taxon>
        <taxon>Dothideomycetes</taxon>
        <taxon>Pleosporomycetidae</taxon>
        <taxon>Mytilinidiales</taxon>
        <taxon>Mytilinidiaceae</taxon>
        <taxon>Mytilinidion</taxon>
    </lineage>
</organism>
<accession>A0A6A6YF77</accession>
<evidence type="ECO:0000313" key="4">
    <source>
        <dbReference type="RefSeq" id="XP_033574354.1"/>
    </source>
</evidence>
<evidence type="ECO:0000313" key="3">
    <source>
        <dbReference type="Proteomes" id="UP000504636"/>
    </source>
</evidence>
<name>A0A6A6YF77_9PEZI</name>
<evidence type="ECO:0000256" key="1">
    <source>
        <dbReference type="SAM" id="MobiDB-lite"/>
    </source>
</evidence>
<feature type="compositionally biased region" description="Low complexity" evidence="1">
    <location>
        <begin position="46"/>
        <end position="66"/>
    </location>
</feature>
<proteinExistence type="predicted"/>
<reference evidence="2 4" key="1">
    <citation type="journal article" date="2020" name="Stud. Mycol.">
        <title>101 Dothideomycetes genomes: a test case for predicting lifestyles and emergence of pathogens.</title>
        <authorList>
            <person name="Haridas S."/>
            <person name="Albert R."/>
            <person name="Binder M."/>
            <person name="Bloem J."/>
            <person name="Labutti K."/>
            <person name="Salamov A."/>
            <person name="Andreopoulos B."/>
            <person name="Baker S."/>
            <person name="Barry K."/>
            <person name="Bills G."/>
            <person name="Bluhm B."/>
            <person name="Cannon C."/>
            <person name="Castanera R."/>
            <person name="Culley D."/>
            <person name="Daum C."/>
            <person name="Ezra D."/>
            <person name="Gonzalez J."/>
            <person name="Henrissat B."/>
            <person name="Kuo A."/>
            <person name="Liang C."/>
            <person name="Lipzen A."/>
            <person name="Lutzoni F."/>
            <person name="Magnuson J."/>
            <person name="Mondo S."/>
            <person name="Nolan M."/>
            <person name="Ohm R."/>
            <person name="Pangilinan J."/>
            <person name="Park H.-J."/>
            <person name="Ramirez L."/>
            <person name="Alfaro M."/>
            <person name="Sun H."/>
            <person name="Tritt A."/>
            <person name="Yoshinaga Y."/>
            <person name="Zwiers L.-H."/>
            <person name="Turgeon B."/>
            <person name="Goodwin S."/>
            <person name="Spatafora J."/>
            <person name="Crous P."/>
            <person name="Grigoriev I."/>
        </authorList>
    </citation>
    <scope>NUCLEOTIDE SEQUENCE</scope>
    <source>
        <strain evidence="2 4">CBS 304.34</strain>
    </source>
</reference>
<gene>
    <name evidence="2 4" type="ORF">BDZ99DRAFT_500595</name>
</gene>
<protein>
    <submittedName>
        <fullName evidence="2 4">Uncharacterized protein</fullName>
    </submittedName>
</protein>
<feature type="compositionally biased region" description="Low complexity" evidence="1">
    <location>
        <begin position="17"/>
        <end position="26"/>
    </location>
</feature>